<accession>A0ABS1ELG9</accession>
<organism evidence="1 2">
    <name type="scientific">Clostridium yunnanense</name>
    <dbReference type="NCBI Taxonomy" id="2800325"/>
    <lineage>
        <taxon>Bacteria</taxon>
        <taxon>Bacillati</taxon>
        <taxon>Bacillota</taxon>
        <taxon>Clostridia</taxon>
        <taxon>Eubacteriales</taxon>
        <taxon>Clostridiaceae</taxon>
        <taxon>Clostridium</taxon>
    </lineage>
</organism>
<gene>
    <name evidence="1" type="ORF">JHL18_06145</name>
</gene>
<sequence>MDMFDTFIKCISVIYVIKLILKNNLFIYHLKIKIKFLGLDIEDKSKEKSAPSSQAMSLS</sequence>
<dbReference type="Proteomes" id="UP000596739">
    <property type="component" value="Unassembled WGS sequence"/>
</dbReference>
<keyword evidence="2" id="KW-1185">Reference proteome</keyword>
<name>A0ABS1ELG9_9CLOT</name>
<protein>
    <submittedName>
        <fullName evidence="1">Uncharacterized protein</fullName>
    </submittedName>
</protein>
<dbReference type="RefSeq" id="WP_200267201.1">
    <property type="nucleotide sequence ID" value="NZ_JAENHN010000017.1"/>
</dbReference>
<evidence type="ECO:0000313" key="1">
    <source>
        <dbReference type="EMBL" id="MBK1810217.1"/>
    </source>
</evidence>
<evidence type="ECO:0000313" key="2">
    <source>
        <dbReference type="Proteomes" id="UP000596739"/>
    </source>
</evidence>
<dbReference type="EMBL" id="JAENHN010000017">
    <property type="protein sequence ID" value="MBK1810217.1"/>
    <property type="molecule type" value="Genomic_DNA"/>
</dbReference>
<reference evidence="2" key="1">
    <citation type="submission" date="2021-01" db="EMBL/GenBank/DDBJ databases">
        <title>Genome public.</title>
        <authorList>
            <person name="Liu C."/>
            <person name="Sun Q."/>
        </authorList>
    </citation>
    <scope>NUCLEOTIDE SEQUENCE [LARGE SCALE GENOMIC DNA]</scope>
    <source>
        <strain evidence="2">YIM B02505</strain>
    </source>
</reference>
<comment type="caution">
    <text evidence="1">The sequence shown here is derived from an EMBL/GenBank/DDBJ whole genome shotgun (WGS) entry which is preliminary data.</text>
</comment>
<proteinExistence type="predicted"/>